<proteinExistence type="predicted"/>
<dbReference type="AlphaFoldDB" id="A0AAU7JT10"/>
<dbReference type="Pfam" id="PF14329">
    <property type="entry name" value="DUF4386"/>
    <property type="match status" value="1"/>
</dbReference>
<evidence type="ECO:0000256" key="1">
    <source>
        <dbReference type="SAM" id="MobiDB-lite"/>
    </source>
</evidence>
<dbReference type="EMBL" id="CP157483">
    <property type="protein sequence ID" value="XBO43249.1"/>
    <property type="molecule type" value="Genomic_DNA"/>
</dbReference>
<accession>A0AAU7JT10</accession>
<reference evidence="3" key="1">
    <citation type="submission" date="2024-05" db="EMBL/GenBank/DDBJ databases">
        <authorList>
            <person name="Kim S."/>
            <person name="Heo J."/>
            <person name="Choi H."/>
            <person name="Choi Y."/>
            <person name="Kwon S.-W."/>
            <person name="Kim Y."/>
        </authorList>
    </citation>
    <scope>NUCLEOTIDE SEQUENCE</scope>
    <source>
        <strain evidence="3">KACC 23699</strain>
    </source>
</reference>
<feature type="transmembrane region" description="Helical" evidence="2">
    <location>
        <begin position="105"/>
        <end position="123"/>
    </location>
</feature>
<evidence type="ECO:0000256" key="2">
    <source>
        <dbReference type="SAM" id="Phobius"/>
    </source>
</evidence>
<keyword evidence="2" id="KW-1133">Transmembrane helix</keyword>
<dbReference type="RefSeq" id="WP_406830679.1">
    <property type="nucleotide sequence ID" value="NZ_CP157483.1"/>
</dbReference>
<feature type="transmembrane region" description="Helical" evidence="2">
    <location>
        <begin position="168"/>
        <end position="185"/>
    </location>
</feature>
<gene>
    <name evidence="3" type="ORF">ABEG17_17030</name>
</gene>
<name>A0AAU7JT10_9MICO</name>
<feature type="transmembrane region" description="Helical" evidence="2">
    <location>
        <begin position="216"/>
        <end position="237"/>
    </location>
</feature>
<feature type="transmembrane region" description="Helical" evidence="2">
    <location>
        <begin position="192"/>
        <end position="210"/>
    </location>
</feature>
<dbReference type="InterPro" id="IPR025495">
    <property type="entry name" value="DUF4386"/>
</dbReference>
<feature type="region of interest" description="Disordered" evidence="1">
    <location>
        <begin position="245"/>
        <end position="267"/>
    </location>
</feature>
<evidence type="ECO:0000313" key="3">
    <source>
        <dbReference type="EMBL" id="XBO43249.1"/>
    </source>
</evidence>
<protein>
    <submittedName>
        <fullName evidence="3">DUF4386 domain-containing protein</fullName>
    </submittedName>
</protein>
<feature type="transmembrane region" description="Helical" evidence="2">
    <location>
        <begin position="25"/>
        <end position="50"/>
    </location>
</feature>
<organism evidence="3">
    <name type="scientific">Pedococcus sp. KACC 23699</name>
    <dbReference type="NCBI Taxonomy" id="3149228"/>
    <lineage>
        <taxon>Bacteria</taxon>
        <taxon>Bacillati</taxon>
        <taxon>Actinomycetota</taxon>
        <taxon>Actinomycetes</taxon>
        <taxon>Micrococcales</taxon>
        <taxon>Intrasporangiaceae</taxon>
        <taxon>Pedococcus</taxon>
    </lineage>
</organism>
<keyword evidence="2" id="KW-0472">Membrane</keyword>
<feature type="transmembrane region" description="Helical" evidence="2">
    <location>
        <begin position="79"/>
        <end position="98"/>
    </location>
</feature>
<keyword evidence="2" id="KW-0812">Transmembrane</keyword>
<sequence length="267" mass="27943">MVMATNVGEGLEPSRTRVPGREWSLLYRIGGVSAFVFVGMLLAAVVLFVVNPAPPADGGAATLRYIAAHRTPYVVQQQLWLVPGVFAMVTYVALYPALRGVSMSLALLGSAVGAVAWAVTLAIPTTTTGAPALVYLSDQYASAADPSRRLALATAAETLVAQNRTTSVVGPLTAAGMLIVSLAMLHGVFPRFVALLGIVTGGLGIAAEVLRMVFEGFYGIYGILLPVWMGAVGWNLYRLGRHRGRVPDPGGGPDPGRVSSTARRDAP</sequence>